<feature type="compositionally biased region" description="Polar residues" evidence="1">
    <location>
        <begin position="1"/>
        <end position="10"/>
    </location>
</feature>
<feature type="region of interest" description="Disordered" evidence="1">
    <location>
        <begin position="1"/>
        <end position="35"/>
    </location>
</feature>
<dbReference type="Proteomes" id="UP000092460">
    <property type="component" value="Unassembled WGS sequence"/>
</dbReference>
<dbReference type="VEuPathDB" id="VectorBase:GPPI040299"/>
<evidence type="ECO:0000256" key="1">
    <source>
        <dbReference type="SAM" id="MobiDB-lite"/>
    </source>
</evidence>
<dbReference type="EMBL" id="JXJN01020334">
    <property type="status" value="NOT_ANNOTATED_CDS"/>
    <property type="molecule type" value="Genomic_DNA"/>
</dbReference>
<reference evidence="3" key="1">
    <citation type="submission" date="2015-01" db="EMBL/GenBank/DDBJ databases">
        <authorList>
            <person name="Aksoy S."/>
            <person name="Warren W."/>
            <person name="Wilson R.K."/>
        </authorList>
    </citation>
    <scope>NUCLEOTIDE SEQUENCE [LARGE SCALE GENOMIC DNA]</scope>
    <source>
        <strain evidence="3">IAEA</strain>
    </source>
</reference>
<evidence type="ECO:0000313" key="2">
    <source>
        <dbReference type="EnsemblMetazoa" id="GPPI040299-PA"/>
    </source>
</evidence>
<accession>A0A1B0BTS2</accession>
<proteinExistence type="predicted"/>
<dbReference type="AlphaFoldDB" id="A0A1B0BTS2"/>
<keyword evidence="3" id="KW-1185">Reference proteome</keyword>
<dbReference type="EMBL" id="JXJN01020335">
    <property type="status" value="NOT_ANNOTATED_CDS"/>
    <property type="molecule type" value="Genomic_DNA"/>
</dbReference>
<protein>
    <submittedName>
        <fullName evidence="2">Uncharacterized protein</fullName>
    </submittedName>
</protein>
<reference evidence="2" key="2">
    <citation type="submission" date="2020-05" db="UniProtKB">
        <authorList>
            <consortium name="EnsemblMetazoa"/>
        </authorList>
    </citation>
    <scope>IDENTIFICATION</scope>
    <source>
        <strain evidence="2">IAEA</strain>
    </source>
</reference>
<dbReference type="EnsemblMetazoa" id="GPPI040299-RA">
    <property type="protein sequence ID" value="GPPI040299-PA"/>
    <property type="gene ID" value="GPPI040299"/>
</dbReference>
<name>A0A1B0BTS2_9MUSC</name>
<evidence type="ECO:0000313" key="3">
    <source>
        <dbReference type="Proteomes" id="UP000092460"/>
    </source>
</evidence>
<dbReference type="STRING" id="67801.A0A1B0BTS2"/>
<sequence length="182" mass="20236">MTIKSVNSQFDMEDEKNKKQYKFPQKKGNNPLSEKDELENFHGFNDLNEDTMSVDVKIAAKVDEIGHKVNDIDNLKSSKLILRISLLKLSLKNDTGECPLGCVDKTISKSSWLSSEIEIISGVCEDTVEGLHVSYGRESKYQGSSQSIIKSTLSSLPTSLGEYCKFILCMPHSVPTNIVDEG</sequence>
<organism evidence="2 3">
    <name type="scientific">Glossina palpalis gambiensis</name>
    <dbReference type="NCBI Taxonomy" id="67801"/>
    <lineage>
        <taxon>Eukaryota</taxon>
        <taxon>Metazoa</taxon>
        <taxon>Ecdysozoa</taxon>
        <taxon>Arthropoda</taxon>
        <taxon>Hexapoda</taxon>
        <taxon>Insecta</taxon>
        <taxon>Pterygota</taxon>
        <taxon>Neoptera</taxon>
        <taxon>Endopterygota</taxon>
        <taxon>Diptera</taxon>
        <taxon>Brachycera</taxon>
        <taxon>Muscomorpha</taxon>
        <taxon>Hippoboscoidea</taxon>
        <taxon>Glossinidae</taxon>
        <taxon>Glossina</taxon>
    </lineage>
</organism>